<feature type="transmembrane region" description="Helical" evidence="2">
    <location>
        <begin position="125"/>
        <end position="144"/>
    </location>
</feature>
<evidence type="ECO:0000259" key="4">
    <source>
        <dbReference type="Pfam" id="PF24034"/>
    </source>
</evidence>
<dbReference type="GeneID" id="14406191"/>
<gene>
    <name evidence="5" type="ordered locus">Metho_1678</name>
</gene>
<reference evidence="6" key="1">
    <citation type="submission" date="2012-02" db="EMBL/GenBank/DDBJ databases">
        <title>Complete sequence of chromosome of Methanomethylovorans hollandica DSM 15978.</title>
        <authorList>
            <person name="Lucas S."/>
            <person name="Copeland A."/>
            <person name="Lapidus A."/>
            <person name="Glavina del Rio T."/>
            <person name="Dalin E."/>
            <person name="Tice H."/>
            <person name="Bruce D."/>
            <person name="Goodwin L."/>
            <person name="Pitluck S."/>
            <person name="Peters L."/>
            <person name="Mikhailova N."/>
            <person name="Held B."/>
            <person name="Kyrpides N."/>
            <person name="Mavromatis K."/>
            <person name="Ivanova N."/>
            <person name="Brettin T."/>
            <person name="Detter J.C."/>
            <person name="Han C."/>
            <person name="Larimer F."/>
            <person name="Land M."/>
            <person name="Hauser L."/>
            <person name="Markowitz V."/>
            <person name="Cheng J.-F."/>
            <person name="Hugenholtz P."/>
            <person name="Woyke T."/>
            <person name="Wu D."/>
            <person name="Spring S."/>
            <person name="Schroeder M."/>
            <person name="Brambilla E."/>
            <person name="Klenk H.-P."/>
            <person name="Eisen J.A."/>
        </authorList>
    </citation>
    <scope>NUCLEOTIDE SEQUENCE [LARGE SCALE GENOMIC DNA]</scope>
    <source>
        <strain evidence="6">DSM 15978 / NBRC 107637 / DMS1</strain>
    </source>
</reference>
<dbReference type="AlphaFoldDB" id="L0KXN9"/>
<name>L0KXN9_METHD</name>
<keyword evidence="2" id="KW-1133">Transmembrane helix</keyword>
<dbReference type="RefSeq" id="WP_015325036.1">
    <property type="nucleotide sequence ID" value="NC_019977.1"/>
</dbReference>
<feature type="domain" description="Gram-positive cocci surface proteins LPxTG" evidence="3">
    <location>
        <begin position="120"/>
        <end position="148"/>
    </location>
</feature>
<keyword evidence="2" id="KW-0472">Membrane</keyword>
<sequence>MAEAAEVATVHGAVYDWETFKLLENTIVEVNSTPPQSQVAKYGLYSFDLPMGIYILKASYYENGELASYREEMLNITDGGDYLLDMLLLPAYPESNLNDSDLPEIPTLIEEENPLPGNNGSKSTIFLIVAGSLLIAGAIVFLVLKKKQSSQKAYLETSLYETEYSGSENTTDDGVSLPQDLQQVVNIIKANGGRITQRELRNKIHYSEAKVSLMISDLENRGIVEKYKKGRGNIIVLKYAEHQNI</sequence>
<accession>L0KXN9</accession>
<dbReference type="Pfam" id="PF00746">
    <property type="entry name" value="Gram_pos_anchor"/>
    <property type="match status" value="1"/>
</dbReference>
<dbReference type="InterPro" id="IPR008969">
    <property type="entry name" value="CarboxyPept-like_regulatory"/>
</dbReference>
<dbReference type="Gene3D" id="1.10.10.10">
    <property type="entry name" value="Winged helix-like DNA-binding domain superfamily/Winged helix DNA-binding domain"/>
    <property type="match status" value="1"/>
</dbReference>
<evidence type="ECO:0000256" key="2">
    <source>
        <dbReference type="SAM" id="Phobius"/>
    </source>
</evidence>
<dbReference type="InterPro" id="IPR019931">
    <property type="entry name" value="LPXTG_anchor"/>
</dbReference>
<dbReference type="InterPro" id="IPR055767">
    <property type="entry name" value="DUF7343"/>
</dbReference>
<evidence type="ECO:0000259" key="3">
    <source>
        <dbReference type="Pfam" id="PF00746"/>
    </source>
</evidence>
<dbReference type="Pfam" id="PF24034">
    <property type="entry name" value="DUF7343"/>
    <property type="match status" value="1"/>
</dbReference>
<feature type="domain" description="DUF7343" evidence="4">
    <location>
        <begin position="179"/>
        <end position="237"/>
    </location>
</feature>
<dbReference type="KEGG" id="mhz:Metho_1678"/>
<dbReference type="EMBL" id="CP003362">
    <property type="protein sequence ID" value="AGB49871.1"/>
    <property type="molecule type" value="Genomic_DNA"/>
</dbReference>
<protein>
    <submittedName>
        <fullName evidence="5">Putative membrane-associated protein/domain protein</fullName>
    </submittedName>
</protein>
<dbReference type="NCBIfam" id="TIGR01167">
    <property type="entry name" value="LPXTG_anchor"/>
    <property type="match status" value="1"/>
</dbReference>
<dbReference type="SUPFAM" id="SSF46785">
    <property type="entry name" value="Winged helix' DNA-binding domain"/>
    <property type="match status" value="1"/>
</dbReference>
<dbReference type="SUPFAM" id="SSF49464">
    <property type="entry name" value="Carboxypeptidase regulatory domain-like"/>
    <property type="match status" value="1"/>
</dbReference>
<evidence type="ECO:0000313" key="5">
    <source>
        <dbReference type="EMBL" id="AGB49871.1"/>
    </source>
</evidence>
<dbReference type="Proteomes" id="UP000010866">
    <property type="component" value="Chromosome"/>
</dbReference>
<organism evidence="5 6">
    <name type="scientific">Methanomethylovorans hollandica (strain DSM 15978 / NBRC 107637 / DMS1)</name>
    <dbReference type="NCBI Taxonomy" id="867904"/>
    <lineage>
        <taxon>Archaea</taxon>
        <taxon>Methanobacteriati</taxon>
        <taxon>Methanobacteriota</taxon>
        <taxon>Stenosarchaea group</taxon>
        <taxon>Methanomicrobia</taxon>
        <taxon>Methanosarcinales</taxon>
        <taxon>Methanosarcinaceae</taxon>
        <taxon>Methanomethylovorans</taxon>
    </lineage>
</organism>
<proteinExistence type="predicted"/>
<dbReference type="InterPro" id="IPR036388">
    <property type="entry name" value="WH-like_DNA-bd_sf"/>
</dbReference>
<evidence type="ECO:0000256" key="1">
    <source>
        <dbReference type="ARBA" id="ARBA00022525"/>
    </source>
</evidence>
<keyword evidence="2" id="KW-0812">Transmembrane</keyword>
<evidence type="ECO:0000313" key="6">
    <source>
        <dbReference type="Proteomes" id="UP000010866"/>
    </source>
</evidence>
<dbReference type="OrthoDB" id="147932at2157"/>
<keyword evidence="6" id="KW-1185">Reference proteome</keyword>
<dbReference type="STRING" id="867904.Metho_1678"/>
<dbReference type="HOGENOM" id="CLU_062160_0_0_2"/>
<keyword evidence="1" id="KW-0964">Secreted</keyword>
<dbReference type="InterPro" id="IPR036390">
    <property type="entry name" value="WH_DNA-bd_sf"/>
</dbReference>